<reference evidence="18" key="1">
    <citation type="submission" date="2016-10" db="EMBL/GenBank/DDBJ databases">
        <authorList>
            <person name="See-Too W.S."/>
        </authorList>
    </citation>
    <scope>NUCLEOTIDE SEQUENCE</scope>
    <source>
        <strain evidence="18">L10.15</strain>
    </source>
</reference>
<dbReference type="InterPro" id="IPR001789">
    <property type="entry name" value="Sig_transdc_resp-reg_receiver"/>
</dbReference>
<dbReference type="Gene3D" id="6.10.340.10">
    <property type="match status" value="1"/>
</dbReference>
<evidence type="ECO:0000313" key="19">
    <source>
        <dbReference type="Proteomes" id="UP000053354"/>
    </source>
</evidence>
<evidence type="ECO:0000256" key="5">
    <source>
        <dbReference type="ARBA" id="ARBA00022553"/>
    </source>
</evidence>
<dbReference type="SMART" id="SM00388">
    <property type="entry name" value="HisKA"/>
    <property type="match status" value="1"/>
</dbReference>
<dbReference type="CDD" id="cd16922">
    <property type="entry name" value="HATPase_EvgS-ArcB-TorS-like"/>
    <property type="match status" value="1"/>
</dbReference>
<evidence type="ECO:0000259" key="16">
    <source>
        <dbReference type="PROSITE" id="PS50110"/>
    </source>
</evidence>
<evidence type="ECO:0000256" key="8">
    <source>
        <dbReference type="ARBA" id="ARBA00022777"/>
    </source>
</evidence>
<keyword evidence="5 12" id="KW-0597">Phosphoprotein</keyword>
<feature type="coiled-coil region" evidence="13">
    <location>
        <begin position="254"/>
        <end position="298"/>
    </location>
</feature>
<dbReference type="SUPFAM" id="SSF47384">
    <property type="entry name" value="Homodimeric domain of signal transducing histidine kinase"/>
    <property type="match status" value="1"/>
</dbReference>
<dbReference type="InterPro" id="IPR003594">
    <property type="entry name" value="HATPase_dom"/>
</dbReference>
<dbReference type="GO" id="GO:0000155">
    <property type="term" value="F:phosphorelay sensor kinase activity"/>
    <property type="evidence" value="ECO:0007669"/>
    <property type="project" value="InterPro"/>
</dbReference>
<dbReference type="PRINTS" id="PR00344">
    <property type="entry name" value="BCTRLSENSOR"/>
</dbReference>
<evidence type="ECO:0000256" key="1">
    <source>
        <dbReference type="ARBA" id="ARBA00000085"/>
    </source>
</evidence>
<dbReference type="Gene3D" id="3.30.450.20">
    <property type="entry name" value="PAS domain"/>
    <property type="match status" value="1"/>
</dbReference>
<evidence type="ECO:0000259" key="15">
    <source>
        <dbReference type="PROSITE" id="PS50109"/>
    </source>
</evidence>
<sequence length="954" mass="109517">MRQSIDKGIRHKYLRLTFSSVIICTLLIIGIYFYMNMEQQKQEDEYSELLEKQETLQELSRSLNQLFFRTRGFYAFQIEKELDQAYLELENLKKSIEKMNNLTLTRQEKERIIDLSNFVTIFEEDIFPTAIAIVRANDYEGLQSLSQNGTNTAVNEFVVYAEEYHAATESVLQQMNEDIVGKAKGFSLVLIILFVALFIVTVLIILRALNDIVKPLEGMRTSIERFVNEEEVSYEPLQRSDELGVLSMTFHNMVNTIQKNQEKLTSQNQELLTNKESLQEKKIKLEESLEETEKSRERLIRFNELNHILSFTLDKQKLINATLQYFNDRYEIDTGVLWLPKSDEYALIGITASMFKQFQEERVQYLLTRLEKSESFTVKREAQLEKGFAINSVCIHDLYAAVKNEQGVNIALIGLSRVGRIFLKEEELDISGLLKRIHLAIDRIELYDAAIHERTLNERIINNINEGIQFISKDGDMVQRNDTMCSMLDCGDFPLDASIDKKTWLDKMADQTTDPESMFKFLNSCINEKNIEANSFQYTVKAPYERVIDVYSAAVVVDKEKTGTIFVHRDITREHEVDKMKSELVSTVSHELRTPLSSVLGFTELLLNKQLKPEKQERYLKTIYKEAMRLTNLINDFLDLQRMESGDQVYRMEKLSLNEIIIETVEKFRTQSTHPIILVDDASDVVVLGDHDRIAQVLMNLIGNAIKFSPLGGNITISLKNDLGSLRVTIQDEGIGIPVEDIPKLFSKFQRIDNSSRRKIGGTGLGLAISQEIILQHDGKIWIESQEEQGTQIHFELPLITEPQPFTSHEDIEENPPVMIVEDDLSLALLLSEELKVNGFKVIYHTNPSEAFKEAKRTPLVGAVIDIMLGEELSGWDLVDMMKENSLTKNIPIVISSALDPTSDAQKINKISHYLTKPYAPINLSKVMKKLLDKQNHNGVIFYASNNYDENEDE</sequence>
<dbReference type="PROSITE" id="PS50110">
    <property type="entry name" value="RESPONSE_REGULATORY"/>
    <property type="match status" value="1"/>
</dbReference>
<keyword evidence="14" id="KW-0812">Transmembrane</keyword>
<accession>A0A1B1S4N7</accession>
<feature type="domain" description="HAMP" evidence="17">
    <location>
        <begin position="210"/>
        <end position="262"/>
    </location>
</feature>
<evidence type="ECO:0000313" key="18">
    <source>
        <dbReference type="EMBL" id="ANU28153.1"/>
    </source>
</evidence>
<dbReference type="InterPro" id="IPR004358">
    <property type="entry name" value="Sig_transdc_His_kin-like_C"/>
</dbReference>
<evidence type="ECO:0000256" key="10">
    <source>
        <dbReference type="ARBA" id="ARBA00023012"/>
    </source>
</evidence>
<dbReference type="Gene3D" id="1.10.287.130">
    <property type="match status" value="1"/>
</dbReference>
<dbReference type="EC" id="2.7.13.3" evidence="3"/>
<dbReference type="EMBL" id="CP016540">
    <property type="protein sequence ID" value="ANU28153.1"/>
    <property type="molecule type" value="Genomic_DNA"/>
</dbReference>
<dbReference type="RefSeq" id="WP_065524524.1">
    <property type="nucleotide sequence ID" value="NZ_CP016540.2"/>
</dbReference>
<keyword evidence="4" id="KW-1003">Cell membrane</keyword>
<evidence type="ECO:0000256" key="3">
    <source>
        <dbReference type="ARBA" id="ARBA00012438"/>
    </source>
</evidence>
<dbReference type="SMART" id="SM00387">
    <property type="entry name" value="HATPase_c"/>
    <property type="match status" value="1"/>
</dbReference>
<evidence type="ECO:0000256" key="4">
    <source>
        <dbReference type="ARBA" id="ARBA00022475"/>
    </source>
</evidence>
<dbReference type="SUPFAM" id="SSF55785">
    <property type="entry name" value="PYP-like sensor domain (PAS domain)"/>
    <property type="match status" value="1"/>
</dbReference>
<comment type="catalytic activity">
    <reaction evidence="1">
        <text>ATP + protein L-histidine = ADP + protein N-phospho-L-histidine.</text>
        <dbReference type="EC" id="2.7.13.3"/>
    </reaction>
</comment>
<feature type="transmembrane region" description="Helical" evidence="14">
    <location>
        <begin position="12"/>
        <end position="35"/>
    </location>
</feature>
<keyword evidence="11 14" id="KW-0472">Membrane</keyword>
<evidence type="ECO:0000256" key="13">
    <source>
        <dbReference type="SAM" id="Coils"/>
    </source>
</evidence>
<keyword evidence="10" id="KW-0902">Two-component regulatory system</keyword>
<dbReference type="OrthoDB" id="9813151at2"/>
<feature type="transmembrane region" description="Helical" evidence="14">
    <location>
        <begin position="185"/>
        <end position="206"/>
    </location>
</feature>
<gene>
    <name evidence="18" type="ORF">I858_014265</name>
</gene>
<keyword evidence="14" id="KW-1133">Transmembrane helix</keyword>
<dbReference type="InterPro" id="IPR035965">
    <property type="entry name" value="PAS-like_dom_sf"/>
</dbReference>
<protein>
    <recommendedName>
        <fullName evidence="3">histidine kinase</fullName>
        <ecNumber evidence="3">2.7.13.3</ecNumber>
    </recommendedName>
</protein>
<dbReference type="SUPFAM" id="SSF52172">
    <property type="entry name" value="CheY-like"/>
    <property type="match status" value="1"/>
</dbReference>
<evidence type="ECO:0000256" key="12">
    <source>
        <dbReference type="PROSITE-ProRule" id="PRU00169"/>
    </source>
</evidence>
<dbReference type="Proteomes" id="UP000053354">
    <property type="component" value="Chromosome"/>
</dbReference>
<evidence type="ECO:0000256" key="11">
    <source>
        <dbReference type="ARBA" id="ARBA00023136"/>
    </source>
</evidence>
<dbReference type="Gene3D" id="3.40.50.2300">
    <property type="match status" value="1"/>
</dbReference>
<dbReference type="InterPro" id="IPR003661">
    <property type="entry name" value="HisK_dim/P_dom"/>
</dbReference>
<keyword evidence="13" id="KW-0175">Coiled coil</keyword>
<dbReference type="Pfam" id="PF00512">
    <property type="entry name" value="HisKA"/>
    <property type="match status" value="1"/>
</dbReference>
<dbReference type="Gene3D" id="3.30.565.10">
    <property type="entry name" value="Histidine kinase-like ATPase, C-terminal domain"/>
    <property type="match status" value="1"/>
</dbReference>
<dbReference type="InterPro" id="IPR005467">
    <property type="entry name" value="His_kinase_dom"/>
</dbReference>
<dbReference type="InterPro" id="IPR036097">
    <property type="entry name" value="HisK_dim/P_sf"/>
</dbReference>
<dbReference type="GO" id="GO:0005886">
    <property type="term" value="C:plasma membrane"/>
    <property type="evidence" value="ECO:0007669"/>
    <property type="project" value="UniProtKB-SubCell"/>
</dbReference>
<keyword evidence="8 18" id="KW-0418">Kinase</keyword>
<dbReference type="InterPro" id="IPR003660">
    <property type="entry name" value="HAMP_dom"/>
</dbReference>
<keyword evidence="6" id="KW-0808">Transferase</keyword>
<dbReference type="PROSITE" id="PS50109">
    <property type="entry name" value="HIS_KIN"/>
    <property type="match status" value="1"/>
</dbReference>
<feature type="modified residue" description="4-aspartylphosphate" evidence="12">
    <location>
        <position position="866"/>
    </location>
</feature>
<comment type="subcellular location">
    <subcellularLocation>
        <location evidence="2">Cell membrane</location>
        <topology evidence="2">Multi-pass membrane protein</topology>
    </subcellularLocation>
</comment>
<dbReference type="SMART" id="SM00448">
    <property type="entry name" value="REC"/>
    <property type="match status" value="1"/>
</dbReference>
<dbReference type="InterPro" id="IPR036890">
    <property type="entry name" value="HATPase_C_sf"/>
</dbReference>
<dbReference type="Pfam" id="PF00072">
    <property type="entry name" value="Response_reg"/>
    <property type="match status" value="1"/>
</dbReference>
<evidence type="ECO:0000256" key="2">
    <source>
        <dbReference type="ARBA" id="ARBA00004651"/>
    </source>
</evidence>
<evidence type="ECO:0000256" key="9">
    <source>
        <dbReference type="ARBA" id="ARBA00022840"/>
    </source>
</evidence>
<proteinExistence type="predicted"/>
<keyword evidence="7" id="KW-0547">Nucleotide-binding</keyword>
<feature type="domain" description="Histidine kinase" evidence="15">
    <location>
        <begin position="587"/>
        <end position="801"/>
    </location>
</feature>
<dbReference type="KEGG" id="pll:I858_014265"/>
<keyword evidence="9" id="KW-0067">ATP-binding</keyword>
<feature type="coiled-coil region" evidence="13">
    <location>
        <begin position="39"/>
        <end position="102"/>
    </location>
</feature>
<evidence type="ECO:0000256" key="7">
    <source>
        <dbReference type="ARBA" id="ARBA00022741"/>
    </source>
</evidence>
<dbReference type="CDD" id="cd00082">
    <property type="entry name" value="HisKA"/>
    <property type="match status" value="1"/>
</dbReference>
<dbReference type="FunFam" id="1.10.287.130:FF:000001">
    <property type="entry name" value="Two-component sensor histidine kinase"/>
    <property type="match status" value="1"/>
</dbReference>
<feature type="domain" description="Response regulatory" evidence="16">
    <location>
        <begin position="817"/>
        <end position="932"/>
    </location>
</feature>
<dbReference type="AlphaFoldDB" id="A0A1B1S4N7"/>
<dbReference type="InterPro" id="IPR011006">
    <property type="entry name" value="CheY-like_superfamily"/>
</dbReference>
<dbReference type="FunFam" id="3.30.565.10:FF:000006">
    <property type="entry name" value="Sensor histidine kinase WalK"/>
    <property type="match status" value="1"/>
</dbReference>
<dbReference type="SUPFAM" id="SSF55874">
    <property type="entry name" value="ATPase domain of HSP90 chaperone/DNA topoisomerase II/histidine kinase"/>
    <property type="match status" value="1"/>
</dbReference>
<organism evidence="18 19">
    <name type="scientific">Planococcus versutus</name>
    <dbReference type="NCBI Taxonomy" id="1302659"/>
    <lineage>
        <taxon>Bacteria</taxon>
        <taxon>Bacillati</taxon>
        <taxon>Bacillota</taxon>
        <taxon>Bacilli</taxon>
        <taxon>Bacillales</taxon>
        <taxon>Caryophanaceae</taxon>
        <taxon>Planococcus</taxon>
    </lineage>
</organism>
<keyword evidence="19" id="KW-1185">Reference proteome</keyword>
<dbReference type="STRING" id="1302659.I858_014265"/>
<dbReference type="Pfam" id="PF02518">
    <property type="entry name" value="HATPase_c"/>
    <property type="match status" value="1"/>
</dbReference>
<dbReference type="PROSITE" id="PS50885">
    <property type="entry name" value="HAMP"/>
    <property type="match status" value="1"/>
</dbReference>
<evidence type="ECO:0000256" key="6">
    <source>
        <dbReference type="ARBA" id="ARBA00022679"/>
    </source>
</evidence>
<evidence type="ECO:0000259" key="17">
    <source>
        <dbReference type="PROSITE" id="PS50885"/>
    </source>
</evidence>
<dbReference type="GO" id="GO:0009927">
    <property type="term" value="F:histidine phosphotransfer kinase activity"/>
    <property type="evidence" value="ECO:0007669"/>
    <property type="project" value="TreeGrafter"/>
</dbReference>
<evidence type="ECO:0000256" key="14">
    <source>
        <dbReference type="SAM" id="Phobius"/>
    </source>
</evidence>
<dbReference type="PANTHER" id="PTHR43047:SF72">
    <property type="entry name" value="OSMOSENSING HISTIDINE PROTEIN KINASE SLN1"/>
    <property type="match status" value="1"/>
</dbReference>
<dbReference type="GO" id="GO:0005524">
    <property type="term" value="F:ATP binding"/>
    <property type="evidence" value="ECO:0007669"/>
    <property type="project" value="UniProtKB-KW"/>
</dbReference>
<name>A0A1B1S4N7_9BACL</name>
<dbReference type="PANTHER" id="PTHR43047">
    <property type="entry name" value="TWO-COMPONENT HISTIDINE PROTEIN KINASE"/>
    <property type="match status" value="1"/>
</dbReference>